<reference evidence="9 10" key="1">
    <citation type="submission" date="2018-12" db="EMBL/GenBank/DDBJ databases">
        <title>Deinococcus radiophilus ATCC 27603 genome sequencing and assembly.</title>
        <authorList>
            <person name="Maclea K.S."/>
            <person name="Maynard C.R."/>
        </authorList>
    </citation>
    <scope>NUCLEOTIDE SEQUENCE [LARGE SCALE GENOMIC DNA]</scope>
    <source>
        <strain evidence="9 10">ATCC 27603</strain>
    </source>
</reference>
<protein>
    <recommendedName>
        <fullName evidence="6">Chromosome partition protein Smc</fullName>
    </recommendedName>
</protein>
<dbReference type="AlphaFoldDB" id="A0A431VRL6"/>
<dbReference type="SMART" id="SM00968">
    <property type="entry name" value="SMC_hinge"/>
    <property type="match status" value="1"/>
</dbReference>
<dbReference type="InterPro" id="IPR003395">
    <property type="entry name" value="RecF/RecN/SMC_N"/>
</dbReference>
<evidence type="ECO:0000256" key="4">
    <source>
        <dbReference type="ARBA" id="ARBA00023054"/>
    </source>
</evidence>
<feature type="compositionally biased region" description="Basic and acidic residues" evidence="7">
    <location>
        <begin position="374"/>
        <end position="385"/>
    </location>
</feature>
<dbReference type="InterPro" id="IPR036277">
    <property type="entry name" value="SMC_hinge_sf"/>
</dbReference>
<dbReference type="RefSeq" id="WP_126352505.1">
    <property type="nucleotide sequence ID" value="NZ_CP086380.1"/>
</dbReference>
<dbReference type="GO" id="GO:0005737">
    <property type="term" value="C:cytoplasm"/>
    <property type="evidence" value="ECO:0007669"/>
    <property type="project" value="UniProtKB-SubCell"/>
</dbReference>
<dbReference type="Gene3D" id="1.20.1060.20">
    <property type="match status" value="1"/>
</dbReference>
<dbReference type="Pfam" id="PF02463">
    <property type="entry name" value="SMC_N"/>
    <property type="match status" value="1"/>
</dbReference>
<feature type="binding site" evidence="6">
    <location>
        <begin position="31"/>
        <end position="38"/>
    </location>
    <ligand>
        <name>ATP</name>
        <dbReference type="ChEBI" id="CHEBI:30616"/>
    </ligand>
</feature>
<evidence type="ECO:0000256" key="1">
    <source>
        <dbReference type="ARBA" id="ARBA00022490"/>
    </source>
</evidence>
<feature type="coiled-coil region" evidence="6">
    <location>
        <begin position="399"/>
        <end position="440"/>
    </location>
</feature>
<dbReference type="GO" id="GO:0005524">
    <property type="term" value="F:ATP binding"/>
    <property type="evidence" value="ECO:0007669"/>
    <property type="project" value="UniProtKB-UniRule"/>
</dbReference>
<dbReference type="GO" id="GO:0005694">
    <property type="term" value="C:chromosome"/>
    <property type="evidence" value="ECO:0007669"/>
    <property type="project" value="InterPro"/>
</dbReference>
<keyword evidence="4 6" id="KW-0175">Coiled coil</keyword>
<dbReference type="GO" id="GO:0016887">
    <property type="term" value="F:ATP hydrolysis activity"/>
    <property type="evidence" value="ECO:0007669"/>
    <property type="project" value="InterPro"/>
</dbReference>
<evidence type="ECO:0000313" key="9">
    <source>
        <dbReference type="EMBL" id="RTR25791.1"/>
    </source>
</evidence>
<comment type="subcellular location">
    <subcellularLocation>
        <location evidence="6">Cytoplasm</location>
    </subcellularLocation>
</comment>
<dbReference type="PIRSF" id="PIRSF005719">
    <property type="entry name" value="SMC"/>
    <property type="match status" value="1"/>
</dbReference>
<dbReference type="Gene3D" id="3.40.50.300">
    <property type="entry name" value="P-loop containing nucleotide triphosphate hydrolases"/>
    <property type="match status" value="2"/>
</dbReference>
<dbReference type="InterPro" id="IPR024704">
    <property type="entry name" value="SMC"/>
</dbReference>
<evidence type="ECO:0000256" key="6">
    <source>
        <dbReference type="HAMAP-Rule" id="MF_01894"/>
    </source>
</evidence>
<organism evidence="9 10">
    <name type="scientific">Deinococcus radiophilus</name>
    <dbReference type="NCBI Taxonomy" id="32062"/>
    <lineage>
        <taxon>Bacteria</taxon>
        <taxon>Thermotogati</taxon>
        <taxon>Deinococcota</taxon>
        <taxon>Deinococci</taxon>
        <taxon>Deinococcales</taxon>
        <taxon>Deinococcaceae</taxon>
        <taxon>Deinococcus</taxon>
    </lineage>
</organism>
<dbReference type="GO" id="GO:0003677">
    <property type="term" value="F:DNA binding"/>
    <property type="evidence" value="ECO:0007669"/>
    <property type="project" value="UniProtKB-UniRule"/>
</dbReference>
<evidence type="ECO:0000256" key="5">
    <source>
        <dbReference type="ARBA" id="ARBA00023125"/>
    </source>
</evidence>
<evidence type="ECO:0000256" key="2">
    <source>
        <dbReference type="ARBA" id="ARBA00022741"/>
    </source>
</evidence>
<feature type="region of interest" description="Disordered" evidence="7">
    <location>
        <begin position="357"/>
        <end position="385"/>
    </location>
</feature>
<dbReference type="Pfam" id="PF06470">
    <property type="entry name" value="SMC_hinge"/>
    <property type="match status" value="1"/>
</dbReference>
<name>A0A431VRL6_9DEIO</name>
<sequence length="1099" mass="117083">MIESLTLHGFKSFSQRTRIEFESGITAVIGPNGSGKSNVVEALRWVTHGARARELRAGRATELIFHGGGPGRAPLGLAEVQAELHWDAGTVSLSRRIYRDGTAEQELGGRDVRVRDVQAALRGTGLGPGGLAVIGQGEVSGVVQAEGGRLLGYLQEAAGLSASVAAREETATRLAEAERYLADLRLVQGERLAALERLRQAAEAARRWRELGARLALLEAAQEREKQLGLRRELAASRAEVEEQEARSQALGAQLVAAAAEAETAREALSTARAAAHAREDALAALNAAEQAHAQAARYGEHLSTEAQTLACERAALPDTAPTEPAPDLDALHRSVQLAREQAEHAEAQVRELERQLAQGREAERQRTQAQARAEADRAALAREQGRVTQALATLAPEQEKMAERLQAATAERERVETLLTEAQAQARAAQERRGQAQAERTRLQAGLAPLRRELERLEAALNAYARYGEGARNALRLDHPGIVGSVADVLTVPAELETAVTAALGRRLEQVVVGTADDARQIIQELKRQGGRATFLPLELLRERPRRDAALLSLPGVVGNLADLCPTDPPLVGRSLLADTLIVDTLDTANRLALAYRQRPRLVTLGGEVLEASGAITGGRLRDTGSSVLADQRRFQELAEEVDAAQAALDAVEAGLAQEMSATDPGAAAQAFAAAQAAERELAAQARELAARRAALEADAARLTRQAKELPDAAPILPGPARPDAATLDRQLVTVRGQAETARAAERTAAEALALGRELQALWKAYSQAEERRRELLGRQEANALARQDQASHIDAAAAEVQRRRAALGDFDPQEVSRADAERQRTADVYAGLIAAQNKARARLDELRLSIARREGALGPVPDSCSPPGTPREWAHEVGRLRAELEGLGPVNARAEADHLEGQAEWDAAQVQLDDAQAAASELSGHLQNLSQAEDAATRRALGTVAEAFGRYAAELLGGSGELQAESDEQGRVGGLTLAVQPGGKRTRSMTLLSAGERTMAGLAFLFALNHAGGEGTAGGLPLAVLDEVDAPLDEANIRRFTAFLTRFAAQGTQFILITHQKATMEVADTLWGVTTDGAGASRVLSIKQASEGLALVR</sequence>
<dbReference type="Proteomes" id="UP000277766">
    <property type="component" value="Unassembled WGS sequence"/>
</dbReference>
<dbReference type="GO" id="GO:0030261">
    <property type="term" value="P:chromosome condensation"/>
    <property type="evidence" value="ECO:0007669"/>
    <property type="project" value="InterPro"/>
</dbReference>
<gene>
    <name evidence="6" type="primary">smc</name>
    <name evidence="9" type="ORF">EJ104_09560</name>
</gene>
<keyword evidence="2 6" id="KW-0547">Nucleotide-binding</keyword>
<dbReference type="InterPro" id="IPR027417">
    <property type="entry name" value="P-loop_NTPase"/>
</dbReference>
<accession>A0A431VRL6</accession>
<dbReference type="EMBL" id="RXPE01000021">
    <property type="protein sequence ID" value="RTR25791.1"/>
    <property type="molecule type" value="Genomic_DNA"/>
</dbReference>
<keyword evidence="10" id="KW-1185">Reference proteome</keyword>
<comment type="domain">
    <text evidence="6">Contains large globular domains required for ATP hydrolysis at each terminus and a third globular domain forming a flexible hinge near the middle of the molecule. These domains are separated by coiled-coil structures.</text>
</comment>
<feature type="coiled-coil region" evidence="6">
    <location>
        <begin position="636"/>
        <end position="707"/>
    </location>
</feature>
<evidence type="ECO:0000313" key="10">
    <source>
        <dbReference type="Proteomes" id="UP000277766"/>
    </source>
</evidence>
<evidence type="ECO:0000256" key="7">
    <source>
        <dbReference type="SAM" id="MobiDB-lite"/>
    </source>
</evidence>
<dbReference type="Gene3D" id="3.30.70.1620">
    <property type="match status" value="1"/>
</dbReference>
<comment type="similarity">
    <text evidence="6">Belongs to the SMC family.</text>
</comment>
<dbReference type="SUPFAM" id="SSF52540">
    <property type="entry name" value="P-loop containing nucleoside triphosphate hydrolases"/>
    <property type="match status" value="1"/>
</dbReference>
<comment type="function">
    <text evidence="6">Required for chromosome condensation and partitioning.</text>
</comment>
<feature type="coiled-coil region" evidence="6">
    <location>
        <begin position="227"/>
        <end position="254"/>
    </location>
</feature>
<comment type="caution">
    <text evidence="9">The sequence shown here is derived from an EMBL/GenBank/DDBJ whole genome shotgun (WGS) entry which is preliminary data.</text>
</comment>
<evidence type="ECO:0000256" key="3">
    <source>
        <dbReference type="ARBA" id="ARBA00022840"/>
    </source>
</evidence>
<feature type="domain" description="SMC hinge" evidence="8">
    <location>
        <begin position="481"/>
        <end position="594"/>
    </location>
</feature>
<dbReference type="InterPro" id="IPR011890">
    <property type="entry name" value="SMC_prok"/>
</dbReference>
<feature type="compositionally biased region" description="Basic and acidic residues" evidence="7">
    <location>
        <begin position="357"/>
        <end position="367"/>
    </location>
</feature>
<dbReference type="PANTHER" id="PTHR43977">
    <property type="entry name" value="STRUCTURAL MAINTENANCE OF CHROMOSOMES PROTEIN 3"/>
    <property type="match status" value="1"/>
</dbReference>
<keyword evidence="1 6" id="KW-0963">Cytoplasm</keyword>
<dbReference type="SUPFAM" id="SSF75553">
    <property type="entry name" value="Smc hinge domain"/>
    <property type="match status" value="1"/>
</dbReference>
<dbReference type="HAMAP" id="MF_01894">
    <property type="entry name" value="Smc_prok"/>
    <property type="match status" value="1"/>
</dbReference>
<dbReference type="GO" id="GO:0007062">
    <property type="term" value="P:sister chromatid cohesion"/>
    <property type="evidence" value="ECO:0007669"/>
    <property type="project" value="InterPro"/>
</dbReference>
<proteinExistence type="inferred from homology"/>
<dbReference type="InterPro" id="IPR010935">
    <property type="entry name" value="SMC_hinge"/>
</dbReference>
<keyword evidence="5 6" id="KW-0238">DNA-binding</keyword>
<dbReference type="OrthoDB" id="9808768at2"/>
<dbReference type="GO" id="GO:0007059">
    <property type="term" value="P:chromosome segregation"/>
    <property type="evidence" value="ECO:0007669"/>
    <property type="project" value="UniProtKB-UniRule"/>
</dbReference>
<evidence type="ECO:0000259" key="8">
    <source>
        <dbReference type="SMART" id="SM00968"/>
    </source>
</evidence>
<comment type="subunit">
    <text evidence="6">Homodimer.</text>
</comment>
<keyword evidence="3 6" id="KW-0067">ATP-binding</keyword>
<dbReference type="GO" id="GO:0006260">
    <property type="term" value="P:DNA replication"/>
    <property type="evidence" value="ECO:0007669"/>
    <property type="project" value="UniProtKB-UniRule"/>
</dbReference>